<proteinExistence type="predicted"/>
<sequence>MSKSFDRFASIFFLLIGFLFTYESQKISTSAYGSNVGPNIFPFVLGIILMLISLRLLYETFRYKEEGKEKQSYDYKSFFIIFFTACLYVFFLETIGYVICTFIFLLISFQTLEKGKWLTSIIVSSSFAVGTFYVYVHVLKGALPSPEWLPF</sequence>
<dbReference type="AlphaFoldDB" id="A0A917AL91"/>
<keyword evidence="1" id="KW-0812">Transmembrane</keyword>
<dbReference type="Proteomes" id="UP000605259">
    <property type="component" value="Unassembled WGS sequence"/>
</dbReference>
<organism evidence="3 4">
    <name type="scientific">Priestia taiwanensis</name>
    <dbReference type="NCBI Taxonomy" id="1347902"/>
    <lineage>
        <taxon>Bacteria</taxon>
        <taxon>Bacillati</taxon>
        <taxon>Bacillota</taxon>
        <taxon>Bacilli</taxon>
        <taxon>Bacillales</taxon>
        <taxon>Bacillaceae</taxon>
        <taxon>Priestia</taxon>
    </lineage>
</organism>
<keyword evidence="4" id="KW-1185">Reference proteome</keyword>
<evidence type="ECO:0000313" key="3">
    <source>
        <dbReference type="EMBL" id="GGE60143.1"/>
    </source>
</evidence>
<feature type="domain" description="DUF1468" evidence="2">
    <location>
        <begin position="9"/>
        <end position="144"/>
    </location>
</feature>
<accession>A0A917AL91</accession>
<dbReference type="InterPro" id="IPR009936">
    <property type="entry name" value="DUF1468"/>
</dbReference>
<protein>
    <recommendedName>
        <fullName evidence="2">DUF1468 domain-containing protein</fullName>
    </recommendedName>
</protein>
<name>A0A917AL91_9BACI</name>
<comment type="caution">
    <text evidence="3">The sequence shown here is derived from an EMBL/GenBank/DDBJ whole genome shotgun (WGS) entry which is preliminary data.</text>
</comment>
<keyword evidence="1" id="KW-0472">Membrane</keyword>
<keyword evidence="1" id="KW-1133">Transmembrane helix</keyword>
<feature type="transmembrane region" description="Helical" evidence="1">
    <location>
        <begin position="78"/>
        <end position="105"/>
    </location>
</feature>
<reference evidence="3" key="2">
    <citation type="submission" date="2020-09" db="EMBL/GenBank/DDBJ databases">
        <authorList>
            <person name="Sun Q."/>
            <person name="Zhou Y."/>
        </authorList>
    </citation>
    <scope>NUCLEOTIDE SEQUENCE</scope>
    <source>
        <strain evidence="3">CGMCC 1.12698</strain>
    </source>
</reference>
<dbReference type="EMBL" id="BMFK01000001">
    <property type="protein sequence ID" value="GGE60143.1"/>
    <property type="molecule type" value="Genomic_DNA"/>
</dbReference>
<gene>
    <name evidence="3" type="ORF">GCM10007140_08160</name>
</gene>
<reference evidence="3" key="1">
    <citation type="journal article" date="2014" name="Int. J. Syst. Evol. Microbiol.">
        <title>Complete genome sequence of Corynebacterium casei LMG S-19264T (=DSM 44701T), isolated from a smear-ripened cheese.</title>
        <authorList>
            <consortium name="US DOE Joint Genome Institute (JGI-PGF)"/>
            <person name="Walter F."/>
            <person name="Albersmeier A."/>
            <person name="Kalinowski J."/>
            <person name="Ruckert C."/>
        </authorList>
    </citation>
    <scope>NUCLEOTIDE SEQUENCE</scope>
    <source>
        <strain evidence="3">CGMCC 1.12698</strain>
    </source>
</reference>
<evidence type="ECO:0000313" key="4">
    <source>
        <dbReference type="Proteomes" id="UP000605259"/>
    </source>
</evidence>
<feature type="transmembrane region" description="Helical" evidence="1">
    <location>
        <begin position="117"/>
        <end position="136"/>
    </location>
</feature>
<dbReference type="Pfam" id="PF07331">
    <property type="entry name" value="TctB"/>
    <property type="match status" value="1"/>
</dbReference>
<evidence type="ECO:0000259" key="2">
    <source>
        <dbReference type="Pfam" id="PF07331"/>
    </source>
</evidence>
<feature type="transmembrane region" description="Helical" evidence="1">
    <location>
        <begin position="39"/>
        <end position="58"/>
    </location>
</feature>
<evidence type="ECO:0000256" key="1">
    <source>
        <dbReference type="SAM" id="Phobius"/>
    </source>
</evidence>
<dbReference type="RefSeq" id="WP_188387146.1">
    <property type="nucleotide sequence ID" value="NZ_BMFK01000001.1"/>
</dbReference>